<dbReference type="Proteomes" id="UP001194539">
    <property type="component" value="Unassembled WGS sequence"/>
</dbReference>
<sequence>MLWSVIFSFMEGFALYGAALHPAAAMPAHTILVARKDWLTDRETGEPAEPMRSGGRDGAERNGSAVKCGGVPPRAAQPARRWNWLRSAGEMLTVLRLHFRREREIRRAVAALMELDDRTLRDLGIHGRSEIEWAVRGFHDC</sequence>
<dbReference type="Pfam" id="PF06568">
    <property type="entry name" value="YjiS-like"/>
    <property type="match status" value="1"/>
</dbReference>
<feature type="domain" description="YjiS-like" evidence="2">
    <location>
        <begin position="95"/>
        <end position="132"/>
    </location>
</feature>
<accession>A0ABS0NVM7</accession>
<evidence type="ECO:0000313" key="4">
    <source>
        <dbReference type="Proteomes" id="UP001194539"/>
    </source>
</evidence>
<keyword evidence="4" id="KW-1185">Reference proteome</keyword>
<dbReference type="InterPro" id="IPR009506">
    <property type="entry name" value="YjiS-like"/>
</dbReference>
<protein>
    <submittedName>
        <fullName evidence="3">DUF1127 domain-containing protein</fullName>
    </submittedName>
</protein>
<name>A0ABS0NVM7_9BRAD</name>
<gene>
    <name evidence="3" type="ORF">H1B27_01270</name>
</gene>
<feature type="region of interest" description="Disordered" evidence="1">
    <location>
        <begin position="43"/>
        <end position="75"/>
    </location>
</feature>
<evidence type="ECO:0000259" key="2">
    <source>
        <dbReference type="Pfam" id="PF06568"/>
    </source>
</evidence>
<evidence type="ECO:0000256" key="1">
    <source>
        <dbReference type="SAM" id="MobiDB-lite"/>
    </source>
</evidence>
<reference evidence="3 4" key="1">
    <citation type="submission" date="2020-07" db="EMBL/GenBank/DDBJ databases">
        <title>Bradyrhizobium diversity isolated from nodules of indigenous legumes of Western Australia.</title>
        <authorList>
            <person name="Klepa M.S."/>
        </authorList>
    </citation>
    <scope>NUCLEOTIDE SEQUENCE [LARGE SCALE GENOMIC DNA]</scope>
    <source>
        <strain evidence="3 4">CNPSo 4019</strain>
    </source>
</reference>
<comment type="caution">
    <text evidence="3">The sequence shown here is derived from an EMBL/GenBank/DDBJ whole genome shotgun (WGS) entry which is preliminary data.</text>
</comment>
<organism evidence="3 4">
    <name type="scientific">Bradyrhizobium diversitatis</name>
    <dbReference type="NCBI Taxonomy" id="2755406"/>
    <lineage>
        <taxon>Bacteria</taxon>
        <taxon>Pseudomonadati</taxon>
        <taxon>Pseudomonadota</taxon>
        <taxon>Alphaproteobacteria</taxon>
        <taxon>Hyphomicrobiales</taxon>
        <taxon>Nitrobacteraceae</taxon>
        <taxon>Bradyrhizobium</taxon>
    </lineage>
</organism>
<dbReference type="RefSeq" id="WP_197964669.1">
    <property type="nucleotide sequence ID" value="NZ_JACEGD010000001.1"/>
</dbReference>
<dbReference type="EMBL" id="JACEGD010000001">
    <property type="protein sequence ID" value="MBH5384917.1"/>
    <property type="molecule type" value="Genomic_DNA"/>
</dbReference>
<evidence type="ECO:0000313" key="3">
    <source>
        <dbReference type="EMBL" id="MBH5384917.1"/>
    </source>
</evidence>
<proteinExistence type="predicted"/>